<evidence type="ECO:0000256" key="1">
    <source>
        <dbReference type="SAM" id="MobiDB-lite"/>
    </source>
</evidence>
<organism evidence="2 3">
    <name type="scientific">Hydra vulgaris</name>
    <name type="common">Hydra</name>
    <name type="synonym">Hydra attenuata</name>
    <dbReference type="NCBI Taxonomy" id="6087"/>
    <lineage>
        <taxon>Eukaryota</taxon>
        <taxon>Metazoa</taxon>
        <taxon>Cnidaria</taxon>
        <taxon>Hydrozoa</taxon>
        <taxon>Hydroidolina</taxon>
        <taxon>Anthoathecata</taxon>
        <taxon>Aplanulata</taxon>
        <taxon>Hydridae</taxon>
        <taxon>Hydra</taxon>
    </lineage>
</organism>
<proteinExistence type="predicted"/>
<sequence length="464" mass="52923">MESCDLKNENKKTAPEQELIDWLFCCKEKFSVKHSLDIFPQKSPDQITEKQVVRSQKDFSVFSLWGKSISEDPNVTIFDDVKYLFKNDTFKSNLKKNFVNNGNWNCIRTLKTTGANTRFQQKLKDSQLVKKSSKEIQTNVESNLNKNKIDIQPFILTSSKILNDSKASKRMLDNYDDDETSFLEKKIKVDTVLSSSNNNMTSKRSTKNVTSMASSKNETMLTSNQNGLVVSGKKIIKSISNFVSGHKKNNVEIVEDEESVGSKVECPMCHMLFDEVSINIHAFHCQGPILTRKSSRSSQVSNQNMLFNQDDWIKACENLDPKSPEEKAISDEVLKKYVSDNVWKESSKQKEKKIKKIQHVGLPIKEITVEEESSKQNPEVFRNKQSKDSNLFSSKGKDARLFLKKLCVPSENTLKIKTNKNASKRNFDDSQNDLSDFKCCKCQEMFTTVALLQCHTDICLSDAT</sequence>
<name>A0ABM4BMC7_HYDVU</name>
<accession>A0ABM4BMC7</accession>
<gene>
    <name evidence="3" type="primary">LOC101236985</name>
</gene>
<evidence type="ECO:0000313" key="2">
    <source>
        <dbReference type="Proteomes" id="UP001652625"/>
    </source>
</evidence>
<keyword evidence="2" id="KW-1185">Reference proteome</keyword>
<protein>
    <submittedName>
        <fullName evidence="3">Uncharacterized protein LOC101236985 isoform X2</fullName>
    </submittedName>
</protein>
<dbReference type="RefSeq" id="XP_065650214.1">
    <property type="nucleotide sequence ID" value="XM_065794142.1"/>
</dbReference>
<feature type="region of interest" description="Disordered" evidence="1">
    <location>
        <begin position="373"/>
        <end position="392"/>
    </location>
</feature>
<dbReference type="GeneID" id="101236985"/>
<evidence type="ECO:0000313" key="3">
    <source>
        <dbReference type="RefSeq" id="XP_065650214.1"/>
    </source>
</evidence>
<reference evidence="3" key="1">
    <citation type="submission" date="2025-08" db="UniProtKB">
        <authorList>
            <consortium name="RefSeq"/>
        </authorList>
    </citation>
    <scope>IDENTIFICATION</scope>
</reference>
<dbReference type="Proteomes" id="UP001652625">
    <property type="component" value="Chromosome 03"/>
</dbReference>